<feature type="domain" description="N-acetyltransferase" evidence="1">
    <location>
        <begin position="30"/>
        <end position="176"/>
    </location>
</feature>
<accession>A0ABR4PT69</accession>
<dbReference type="InterPro" id="IPR016181">
    <property type="entry name" value="Acyl_CoA_acyltransferase"/>
</dbReference>
<dbReference type="EMBL" id="JBFCZG010000001">
    <property type="protein sequence ID" value="KAL3426526.1"/>
    <property type="molecule type" value="Genomic_DNA"/>
</dbReference>
<dbReference type="PANTHER" id="PTHR43328">
    <property type="entry name" value="ACETYLTRANSFERASE-RELATED"/>
    <property type="match status" value="1"/>
</dbReference>
<evidence type="ECO:0000313" key="2">
    <source>
        <dbReference type="EMBL" id="KAL3426526.1"/>
    </source>
</evidence>
<reference evidence="2 3" key="1">
    <citation type="submission" date="2024-06" db="EMBL/GenBank/DDBJ databases">
        <title>Complete genome of Phlyctema vagabunda strain 19-DSS-EL-015.</title>
        <authorList>
            <person name="Fiorenzani C."/>
        </authorList>
    </citation>
    <scope>NUCLEOTIDE SEQUENCE [LARGE SCALE GENOMIC DNA]</scope>
    <source>
        <strain evidence="2 3">19-DSS-EL-015</strain>
    </source>
</reference>
<evidence type="ECO:0000313" key="3">
    <source>
        <dbReference type="Proteomes" id="UP001629113"/>
    </source>
</evidence>
<comment type="caution">
    <text evidence="2">The sequence shown here is derived from an EMBL/GenBank/DDBJ whole genome shotgun (WGS) entry which is preliminary data.</text>
</comment>
<sequence length="186" mass="20782">MTITKESTSSYLTVTTPSGQEFYITPMRKSDARRMQETLSIPSNLNELISLPVPYTLSDAEYWISLQMGPEKTSLPLQVLRSSDPHTGPLTGCVSFTEEGELGYYLHPDFRGLGIMKPAVDVLLKWARSEMGMQKFFVRACEENVGSRRVIEALDGFVEDKAAASWVDWPEAKGGGKRKVLVWRSG</sequence>
<proteinExistence type="predicted"/>
<dbReference type="Proteomes" id="UP001629113">
    <property type="component" value="Unassembled WGS sequence"/>
</dbReference>
<evidence type="ECO:0000259" key="1">
    <source>
        <dbReference type="PROSITE" id="PS51186"/>
    </source>
</evidence>
<gene>
    <name evidence="2" type="ORF">PVAG01_00035</name>
</gene>
<dbReference type="InterPro" id="IPR000182">
    <property type="entry name" value="GNAT_dom"/>
</dbReference>
<dbReference type="Gene3D" id="3.40.630.30">
    <property type="match status" value="1"/>
</dbReference>
<name>A0ABR4PT69_9HELO</name>
<dbReference type="SUPFAM" id="SSF55729">
    <property type="entry name" value="Acyl-CoA N-acyltransferases (Nat)"/>
    <property type="match status" value="1"/>
</dbReference>
<keyword evidence="3" id="KW-1185">Reference proteome</keyword>
<protein>
    <submittedName>
        <fullName evidence="2">GCN5-related N-acetyltransferase</fullName>
    </submittedName>
</protein>
<dbReference type="PROSITE" id="PS51186">
    <property type="entry name" value="GNAT"/>
    <property type="match status" value="1"/>
</dbReference>
<organism evidence="2 3">
    <name type="scientific">Phlyctema vagabunda</name>
    <dbReference type="NCBI Taxonomy" id="108571"/>
    <lineage>
        <taxon>Eukaryota</taxon>
        <taxon>Fungi</taxon>
        <taxon>Dikarya</taxon>
        <taxon>Ascomycota</taxon>
        <taxon>Pezizomycotina</taxon>
        <taxon>Leotiomycetes</taxon>
        <taxon>Helotiales</taxon>
        <taxon>Dermateaceae</taxon>
        <taxon>Phlyctema</taxon>
    </lineage>
</organism>
<dbReference type="PANTHER" id="PTHR43328:SF1">
    <property type="entry name" value="N-ACETYLTRANSFERASE DOMAIN-CONTAINING PROTEIN"/>
    <property type="match status" value="1"/>
</dbReference>
<dbReference type="Pfam" id="PF13302">
    <property type="entry name" value="Acetyltransf_3"/>
    <property type="match status" value="1"/>
</dbReference>